<feature type="compositionally biased region" description="Low complexity" evidence="4">
    <location>
        <begin position="241"/>
        <end position="257"/>
    </location>
</feature>
<feature type="repeat" description="WD" evidence="3">
    <location>
        <begin position="872"/>
        <end position="911"/>
    </location>
</feature>
<evidence type="ECO:0000256" key="4">
    <source>
        <dbReference type="SAM" id="MobiDB-lite"/>
    </source>
</evidence>
<evidence type="ECO:0000256" key="2">
    <source>
        <dbReference type="ARBA" id="ARBA00022737"/>
    </source>
</evidence>
<organism evidence="5 6">
    <name type="scientific">Macrolepiota fuliginosa MF-IS2</name>
    <dbReference type="NCBI Taxonomy" id="1400762"/>
    <lineage>
        <taxon>Eukaryota</taxon>
        <taxon>Fungi</taxon>
        <taxon>Dikarya</taxon>
        <taxon>Basidiomycota</taxon>
        <taxon>Agaricomycotina</taxon>
        <taxon>Agaricomycetes</taxon>
        <taxon>Agaricomycetidae</taxon>
        <taxon>Agaricales</taxon>
        <taxon>Agaricineae</taxon>
        <taxon>Agaricaceae</taxon>
        <taxon>Macrolepiota</taxon>
    </lineage>
</organism>
<feature type="region of interest" description="Disordered" evidence="4">
    <location>
        <begin position="101"/>
        <end position="128"/>
    </location>
</feature>
<dbReference type="InterPro" id="IPR015943">
    <property type="entry name" value="WD40/YVTN_repeat-like_dom_sf"/>
</dbReference>
<name>A0A9P5X5U1_9AGAR</name>
<feature type="repeat" description="WD" evidence="3">
    <location>
        <begin position="640"/>
        <end position="679"/>
    </location>
</feature>
<dbReference type="PROSITE" id="PS50294">
    <property type="entry name" value="WD_REPEATS_REGION"/>
    <property type="match status" value="5"/>
</dbReference>
<dbReference type="AlphaFoldDB" id="A0A9P5X5U1"/>
<dbReference type="GO" id="GO:0000398">
    <property type="term" value="P:mRNA splicing, via spliceosome"/>
    <property type="evidence" value="ECO:0007669"/>
    <property type="project" value="TreeGrafter"/>
</dbReference>
<dbReference type="PROSITE" id="PS00678">
    <property type="entry name" value="WD_REPEATS_1"/>
    <property type="match status" value="3"/>
</dbReference>
<dbReference type="PROSITE" id="PS50082">
    <property type="entry name" value="WD_REPEATS_2"/>
    <property type="match status" value="5"/>
</dbReference>
<dbReference type="PANTHER" id="PTHR19846">
    <property type="entry name" value="WD40 REPEAT PROTEIN"/>
    <property type="match status" value="1"/>
</dbReference>
<dbReference type="EMBL" id="MU151423">
    <property type="protein sequence ID" value="KAF9443907.1"/>
    <property type="molecule type" value="Genomic_DNA"/>
</dbReference>
<keyword evidence="2" id="KW-0677">Repeat</keyword>
<dbReference type="CDD" id="cd00200">
    <property type="entry name" value="WD40"/>
    <property type="match status" value="1"/>
</dbReference>
<evidence type="ECO:0000256" key="3">
    <source>
        <dbReference type="PROSITE-ProRule" id="PRU00221"/>
    </source>
</evidence>
<evidence type="ECO:0000256" key="1">
    <source>
        <dbReference type="ARBA" id="ARBA00022574"/>
    </source>
</evidence>
<keyword evidence="6" id="KW-1185">Reference proteome</keyword>
<dbReference type="InterPro" id="IPR019775">
    <property type="entry name" value="WD40_repeat_CS"/>
</dbReference>
<protein>
    <submittedName>
        <fullName evidence="5">WD40 repeat-like protein</fullName>
    </submittedName>
</protein>
<dbReference type="OrthoDB" id="19711at2759"/>
<proteinExistence type="predicted"/>
<feature type="region of interest" description="Disordered" evidence="4">
    <location>
        <begin position="283"/>
        <end position="303"/>
    </location>
</feature>
<comment type="caution">
    <text evidence="5">The sequence shown here is derived from an EMBL/GenBank/DDBJ whole genome shotgun (WGS) entry which is preliminary data.</text>
</comment>
<dbReference type="SMART" id="SM00320">
    <property type="entry name" value="WD40"/>
    <property type="match status" value="7"/>
</dbReference>
<feature type="repeat" description="WD" evidence="3">
    <location>
        <begin position="792"/>
        <end position="822"/>
    </location>
</feature>
<feature type="compositionally biased region" description="Basic and acidic residues" evidence="4">
    <location>
        <begin position="707"/>
        <end position="717"/>
    </location>
</feature>
<feature type="compositionally biased region" description="Polar residues" evidence="4">
    <location>
        <begin position="48"/>
        <end position="76"/>
    </location>
</feature>
<feature type="compositionally biased region" description="Pro residues" evidence="4">
    <location>
        <begin position="1"/>
        <end position="11"/>
    </location>
</feature>
<dbReference type="InterPro" id="IPR020472">
    <property type="entry name" value="WD40_PAC1"/>
</dbReference>
<dbReference type="Proteomes" id="UP000807342">
    <property type="component" value="Unassembled WGS sequence"/>
</dbReference>
<feature type="repeat" description="WD" evidence="3">
    <location>
        <begin position="912"/>
        <end position="953"/>
    </location>
</feature>
<feature type="region of interest" description="Disordered" evidence="4">
    <location>
        <begin position="541"/>
        <end position="585"/>
    </location>
</feature>
<dbReference type="InterPro" id="IPR036322">
    <property type="entry name" value="WD40_repeat_dom_sf"/>
</dbReference>
<dbReference type="PRINTS" id="PR00320">
    <property type="entry name" value="GPROTEINBRPT"/>
</dbReference>
<feature type="region of interest" description="Disordered" evidence="4">
    <location>
        <begin position="443"/>
        <end position="465"/>
    </location>
</feature>
<evidence type="ECO:0000313" key="5">
    <source>
        <dbReference type="EMBL" id="KAF9443907.1"/>
    </source>
</evidence>
<dbReference type="GO" id="GO:0046540">
    <property type="term" value="C:U4/U6 x U5 tri-snRNP complex"/>
    <property type="evidence" value="ECO:0007669"/>
    <property type="project" value="TreeGrafter"/>
</dbReference>
<dbReference type="InterPro" id="IPR001680">
    <property type="entry name" value="WD40_rpt"/>
</dbReference>
<evidence type="ECO:0000313" key="6">
    <source>
        <dbReference type="Proteomes" id="UP000807342"/>
    </source>
</evidence>
<dbReference type="Pfam" id="PF00400">
    <property type="entry name" value="WD40"/>
    <property type="match status" value="5"/>
</dbReference>
<reference evidence="5" key="1">
    <citation type="submission" date="2020-11" db="EMBL/GenBank/DDBJ databases">
        <authorList>
            <consortium name="DOE Joint Genome Institute"/>
            <person name="Ahrendt S."/>
            <person name="Riley R."/>
            <person name="Andreopoulos W."/>
            <person name="Labutti K."/>
            <person name="Pangilinan J."/>
            <person name="Ruiz-Duenas F.J."/>
            <person name="Barrasa J.M."/>
            <person name="Sanchez-Garcia M."/>
            <person name="Camarero S."/>
            <person name="Miyauchi S."/>
            <person name="Serrano A."/>
            <person name="Linde D."/>
            <person name="Babiker R."/>
            <person name="Drula E."/>
            <person name="Ayuso-Fernandez I."/>
            <person name="Pacheco R."/>
            <person name="Padilla G."/>
            <person name="Ferreira P."/>
            <person name="Barriuso J."/>
            <person name="Kellner H."/>
            <person name="Castanera R."/>
            <person name="Alfaro M."/>
            <person name="Ramirez L."/>
            <person name="Pisabarro A.G."/>
            <person name="Kuo A."/>
            <person name="Tritt A."/>
            <person name="Lipzen A."/>
            <person name="He G."/>
            <person name="Yan M."/>
            <person name="Ng V."/>
            <person name="Cullen D."/>
            <person name="Martin F."/>
            <person name="Rosso M.-N."/>
            <person name="Henrissat B."/>
            <person name="Hibbett D."/>
            <person name="Martinez A.T."/>
            <person name="Grigoriev I.V."/>
        </authorList>
    </citation>
    <scope>NUCLEOTIDE SEQUENCE</scope>
    <source>
        <strain evidence="5">MF-IS2</strain>
    </source>
</reference>
<dbReference type="Gene3D" id="2.130.10.10">
    <property type="entry name" value="YVTN repeat-like/Quinoprotein amine dehydrogenase"/>
    <property type="match status" value="2"/>
</dbReference>
<keyword evidence="1 3" id="KW-0853">WD repeat</keyword>
<feature type="region of interest" description="Disordered" evidence="4">
    <location>
        <begin position="702"/>
        <end position="734"/>
    </location>
</feature>
<dbReference type="GO" id="GO:0017070">
    <property type="term" value="F:U6 snRNA binding"/>
    <property type="evidence" value="ECO:0007669"/>
    <property type="project" value="TreeGrafter"/>
</dbReference>
<feature type="compositionally biased region" description="Low complexity" evidence="4">
    <location>
        <begin position="569"/>
        <end position="585"/>
    </location>
</feature>
<dbReference type="PANTHER" id="PTHR19846:SF0">
    <property type="entry name" value="PRE-MRNA PROCESSING FACTOR 4"/>
    <property type="match status" value="1"/>
</dbReference>
<sequence length="996" mass="109866">MSTNQPEPPTSSTPLSSRQKPPDRHSPSAYSPPQRPMAFQHHRRASGSALTVQTQFTKQPSIPNQQGAQDYPNNPRFSYMLNSVLGSPFLTTADIVQTPSRFSLDNDEGQDPETHSPQPPSPSPTSDYSIIDAEEVEVDNPPIIRIPGGYYPYGHRRSMSSSFAGFGLQSPPAWPNSRGRTYYTSPGFNGTPFMSLNHPTESISMPNMAQPSNSFKTLLPRIWDALSSPGKAFSGNNHVNSSPSSSTTSIDSSPAGSPQVFPHSISLPTGLFGSQSSSGRQSPLLWGSLSRNNKGKGRAQPSHYSLFTSEPAEDLDYSGLSPLDGEEGELIDEACFVDVRAITGVDILALLPPELGLYILQLICPSPPSCNNPRYPHAAKLDPLSNGAEEESKVALRAILACLAVSHTWRRLANDNSVWHALFLGRWDVDLRRAELSHMRKQESGSLTNVTDSPTRQQKRHRWKIKHRPQAFKFGATSKSRATSPCVHPQVSTSTLAAPKVLRQPKQNYPLQFYWKKMYMERLELEKRWMGTACIQVPIMPADDPQPIRETSRSMTNRGMPRSRSLSPARLLGSGNGSLSTSASGSAVDRLAESATLGRATSRAAGGAMDLNGMPVSGAEPSNMSALYREQKWEPEVMELKGHTDSVYCVEFDSKRIITGSRDRTIMIWSLKTGRLLGTYPGVHTGSVLCLKFEKDWDFEPFNSSPERGKTRNDETRLSTTTDTELDSDLDGNGLERPGKKVGYMFTGSSDCTICVWKLETGELLDERPEHTDGETEEDGDRQVLAEPVAVLKGHTGGVLDLRIDKDWIVSCSKDTVVRVWDRRTLTLHRMLRGHEGPVNAVGLQSGRVVSASGDGKMILWDIESGERLKTFDGHDRGLACIEFKNNIIVSGSNDCKIRVWNARTGECLRTLASHNALVRAISFDPKTGRLLSASYDKVLKVWDLYNGKLIREFKQTHTSHIFDVKFDLGRIVSASHDQRICVLKFTAGLDAAVFI</sequence>
<feature type="region of interest" description="Disordered" evidence="4">
    <location>
        <begin position="1"/>
        <end position="76"/>
    </location>
</feature>
<accession>A0A9P5X5U1</accession>
<gene>
    <name evidence="5" type="ORF">P691DRAFT_808155</name>
</gene>
<feature type="region of interest" description="Disordered" evidence="4">
    <location>
        <begin position="233"/>
        <end position="259"/>
    </location>
</feature>
<feature type="repeat" description="WD" evidence="3">
    <location>
        <begin position="832"/>
        <end position="871"/>
    </location>
</feature>
<dbReference type="SUPFAM" id="SSF50978">
    <property type="entry name" value="WD40 repeat-like"/>
    <property type="match status" value="1"/>
</dbReference>
<feature type="compositionally biased region" description="Polar residues" evidence="4">
    <location>
        <begin position="444"/>
        <end position="456"/>
    </location>
</feature>
<dbReference type="GO" id="GO:0030621">
    <property type="term" value="F:U4 snRNA binding"/>
    <property type="evidence" value="ECO:0007669"/>
    <property type="project" value="TreeGrafter"/>
</dbReference>
<dbReference type="InterPro" id="IPR036047">
    <property type="entry name" value="F-box-like_dom_sf"/>
</dbReference>
<dbReference type="Gene3D" id="1.20.1280.50">
    <property type="match status" value="1"/>
</dbReference>
<dbReference type="SUPFAM" id="SSF81383">
    <property type="entry name" value="F-box domain"/>
    <property type="match status" value="1"/>
</dbReference>